<reference evidence="3 4" key="1">
    <citation type="submission" date="2017-05" db="EMBL/GenBank/DDBJ databases">
        <title>Genome Analysis of Maritalea myrionectae HL2708#5.</title>
        <authorList>
            <consortium name="Cotde Inc.-PKNU"/>
            <person name="Jang D."/>
            <person name="Oh H.-M."/>
        </authorList>
    </citation>
    <scope>NUCLEOTIDE SEQUENCE [LARGE SCALE GENOMIC DNA]</scope>
    <source>
        <strain evidence="3 4">HL2708#5</strain>
    </source>
</reference>
<dbReference type="InterPro" id="IPR036770">
    <property type="entry name" value="Ankyrin_rpt-contain_sf"/>
</dbReference>
<dbReference type="PANTHER" id="PTHR46427:SF1">
    <property type="entry name" value="ANKYRIN REPEAT AND LEM DOMAIN-CONTAINING PROTEIN 1"/>
    <property type="match status" value="1"/>
</dbReference>
<dbReference type="InterPro" id="IPR034998">
    <property type="entry name" value="ANKLE1"/>
</dbReference>
<keyword evidence="2" id="KW-0732">Signal</keyword>
<feature type="signal peptide" evidence="2">
    <location>
        <begin position="1"/>
        <end position="19"/>
    </location>
</feature>
<dbReference type="EMBL" id="CP021330">
    <property type="protein sequence ID" value="AVX03892.1"/>
    <property type="molecule type" value="Genomic_DNA"/>
</dbReference>
<proteinExistence type="predicted"/>
<dbReference type="STRING" id="1122213.GCA_000423365_01434"/>
<dbReference type="PANTHER" id="PTHR46427">
    <property type="entry name" value="ANKYRIN REPEAT AND LEM DOMAIN-CONTAINING PROTEIN 1"/>
    <property type="match status" value="1"/>
</dbReference>
<evidence type="ECO:0000313" key="4">
    <source>
        <dbReference type="Proteomes" id="UP000258927"/>
    </source>
</evidence>
<dbReference type="SMART" id="SM00248">
    <property type="entry name" value="ANK"/>
    <property type="match status" value="3"/>
</dbReference>
<feature type="repeat" description="ANK" evidence="1">
    <location>
        <begin position="96"/>
        <end position="128"/>
    </location>
</feature>
<keyword evidence="3" id="KW-0808">Transferase</keyword>
<dbReference type="SUPFAM" id="SSF48403">
    <property type="entry name" value="Ankyrin repeat"/>
    <property type="match status" value="1"/>
</dbReference>
<accession>A0A2R4MD07</accession>
<dbReference type="PROSITE" id="PS50088">
    <property type="entry name" value="ANK_REPEAT"/>
    <property type="match status" value="1"/>
</dbReference>
<dbReference type="PROSITE" id="PS51257">
    <property type="entry name" value="PROKAR_LIPOPROTEIN"/>
    <property type="match status" value="1"/>
</dbReference>
<gene>
    <name evidence="3" type="ORF">MXMO3_01361</name>
</gene>
<sequence>MLFRLSRLMLLVTFPLLLAGLSACVERPGKPTELEQAVRDNAALKVKKMLEEGADPNHVSESAGPLIYIAAGPKGGAEVTLVLLQAGADPNAANSDGRLPLQNAASWCSINTVSLLLEAGANPHKKGKDDKTALDDTCRQPQREREIILEMLRTAMSE</sequence>
<protein>
    <submittedName>
        <fullName evidence="3">NAD(+) ADP-ribosyltransferase</fullName>
    </submittedName>
</protein>
<keyword evidence="4" id="KW-1185">Reference proteome</keyword>
<evidence type="ECO:0000313" key="3">
    <source>
        <dbReference type="EMBL" id="AVX03892.1"/>
    </source>
</evidence>
<dbReference type="Gene3D" id="1.25.40.20">
    <property type="entry name" value="Ankyrin repeat-containing domain"/>
    <property type="match status" value="1"/>
</dbReference>
<dbReference type="Proteomes" id="UP000258927">
    <property type="component" value="Chromosome"/>
</dbReference>
<dbReference type="InterPro" id="IPR002110">
    <property type="entry name" value="Ankyrin_rpt"/>
</dbReference>
<dbReference type="Pfam" id="PF12796">
    <property type="entry name" value="Ank_2"/>
    <property type="match status" value="1"/>
</dbReference>
<dbReference type="RefSeq" id="WP_162889158.1">
    <property type="nucleotide sequence ID" value="NZ_CP021330.1"/>
</dbReference>
<organism evidence="3 4">
    <name type="scientific">Maritalea myrionectae</name>
    <dbReference type="NCBI Taxonomy" id="454601"/>
    <lineage>
        <taxon>Bacteria</taxon>
        <taxon>Pseudomonadati</taxon>
        <taxon>Pseudomonadota</taxon>
        <taxon>Alphaproteobacteria</taxon>
        <taxon>Hyphomicrobiales</taxon>
        <taxon>Devosiaceae</taxon>
        <taxon>Maritalea</taxon>
    </lineage>
</organism>
<dbReference type="KEGG" id="mmyr:MXMO3_01361"/>
<evidence type="ECO:0000256" key="2">
    <source>
        <dbReference type="SAM" id="SignalP"/>
    </source>
</evidence>
<dbReference type="AlphaFoldDB" id="A0A2R4MD07"/>
<dbReference type="GO" id="GO:0016740">
    <property type="term" value="F:transferase activity"/>
    <property type="evidence" value="ECO:0007669"/>
    <property type="project" value="UniProtKB-KW"/>
</dbReference>
<dbReference type="GO" id="GO:0005737">
    <property type="term" value="C:cytoplasm"/>
    <property type="evidence" value="ECO:0007669"/>
    <property type="project" value="TreeGrafter"/>
</dbReference>
<keyword evidence="1" id="KW-0040">ANK repeat</keyword>
<feature type="chain" id="PRO_5015325320" evidence="2">
    <location>
        <begin position="20"/>
        <end position="158"/>
    </location>
</feature>
<name>A0A2R4MD07_9HYPH</name>
<dbReference type="GO" id="GO:0000724">
    <property type="term" value="P:double-strand break repair via homologous recombination"/>
    <property type="evidence" value="ECO:0007669"/>
    <property type="project" value="TreeGrafter"/>
</dbReference>
<evidence type="ECO:0000256" key="1">
    <source>
        <dbReference type="PROSITE-ProRule" id="PRU00023"/>
    </source>
</evidence>
<dbReference type="GO" id="GO:0004520">
    <property type="term" value="F:DNA endonuclease activity"/>
    <property type="evidence" value="ECO:0007669"/>
    <property type="project" value="TreeGrafter"/>
</dbReference>